<evidence type="ECO:0000313" key="2">
    <source>
        <dbReference type="Proteomes" id="UP000267027"/>
    </source>
</evidence>
<reference evidence="3" key="1">
    <citation type="submission" date="2017-02" db="UniProtKB">
        <authorList>
            <consortium name="WormBaseParasite"/>
        </authorList>
    </citation>
    <scope>IDENTIFICATION</scope>
</reference>
<name>A0A0R3PVP5_ANGCS</name>
<keyword evidence="2" id="KW-1185">Reference proteome</keyword>
<dbReference type="WBParaSite" id="ACOC_0001012301-mRNA-1">
    <property type="protein sequence ID" value="ACOC_0001012301-mRNA-1"/>
    <property type="gene ID" value="ACOC_0001012301"/>
</dbReference>
<dbReference type="OrthoDB" id="5860250at2759"/>
<dbReference type="Proteomes" id="UP000267027">
    <property type="component" value="Unassembled WGS sequence"/>
</dbReference>
<evidence type="ECO:0000313" key="1">
    <source>
        <dbReference type="EMBL" id="VDM61709.1"/>
    </source>
</evidence>
<organism evidence="3">
    <name type="scientific">Angiostrongylus costaricensis</name>
    <name type="common">Nematode worm</name>
    <dbReference type="NCBI Taxonomy" id="334426"/>
    <lineage>
        <taxon>Eukaryota</taxon>
        <taxon>Metazoa</taxon>
        <taxon>Ecdysozoa</taxon>
        <taxon>Nematoda</taxon>
        <taxon>Chromadorea</taxon>
        <taxon>Rhabditida</taxon>
        <taxon>Rhabditina</taxon>
        <taxon>Rhabditomorpha</taxon>
        <taxon>Strongyloidea</taxon>
        <taxon>Metastrongylidae</taxon>
        <taxon>Angiostrongylus</taxon>
    </lineage>
</organism>
<sequence length="331" mass="38425">MLMNNFKDKYPSEWEELCDSLPLKLEKNLDECSADIMCAALDVAHILHLFRDIPFVLPVNHGYGHHHITYNFSNARKYPPCEHECDHENKSYEKHFVKPIVTALDVIVQISEGLDVSDIVLYSDLILRLLHFIEDFEQHSFRVLIMNRCLDILHKFPSCPRCLLIKCLISQVLSSSDLSLDNESSIVALFIDQYRRHLIEEPFQKELGSFFGMLEDVRYANMCEASNYYVSIFTLVQFVALQRFNLAMLAEVKTRILDRVYSQISDYIQLEEMREKEKRDRKTATPRLPESAFDVAIKTPFEGSPTDQIQLLLFNHEQAKQCISAVLDSLP</sequence>
<dbReference type="EMBL" id="UYYA01004414">
    <property type="protein sequence ID" value="VDM61709.1"/>
    <property type="molecule type" value="Genomic_DNA"/>
</dbReference>
<dbReference type="AlphaFoldDB" id="A0A0R3PVP5"/>
<protein>
    <submittedName>
        <fullName evidence="3">Non-specific serine/threonine protein kinase</fullName>
    </submittedName>
</protein>
<dbReference type="OMA" id="HECDHEN"/>
<reference evidence="1 2" key="2">
    <citation type="submission" date="2018-11" db="EMBL/GenBank/DDBJ databases">
        <authorList>
            <consortium name="Pathogen Informatics"/>
        </authorList>
    </citation>
    <scope>NUCLEOTIDE SEQUENCE [LARGE SCALE GENOMIC DNA]</scope>
    <source>
        <strain evidence="1 2">Costa Rica</strain>
    </source>
</reference>
<accession>A0A0R3PVP5</accession>
<gene>
    <name evidence="1" type="ORF">ACOC_LOCUS10124</name>
</gene>
<proteinExistence type="predicted"/>
<evidence type="ECO:0000313" key="3">
    <source>
        <dbReference type="WBParaSite" id="ACOC_0001012301-mRNA-1"/>
    </source>
</evidence>